<accession>A0A133UZ90</accession>
<evidence type="ECO:0000313" key="2">
    <source>
        <dbReference type="Proteomes" id="UP000070344"/>
    </source>
</evidence>
<gene>
    <name evidence="1" type="ORF">AKJ41_05315</name>
</gene>
<reference evidence="1 2" key="1">
    <citation type="journal article" date="2016" name="Sci. Rep.">
        <title>Metabolic traits of an uncultured archaeal lineage -MSBL1- from brine pools of the Red Sea.</title>
        <authorList>
            <person name="Mwirichia R."/>
            <person name="Alam I."/>
            <person name="Rashid M."/>
            <person name="Vinu M."/>
            <person name="Ba-Alawi W."/>
            <person name="Anthony Kamau A."/>
            <person name="Kamanda Ngugi D."/>
            <person name="Goker M."/>
            <person name="Klenk H.P."/>
            <person name="Bajic V."/>
            <person name="Stingl U."/>
        </authorList>
    </citation>
    <scope>NUCLEOTIDE SEQUENCE [LARGE SCALE GENOMIC DNA]</scope>
    <source>
        <strain evidence="1">SCGC-AAA259O05</strain>
    </source>
</reference>
<dbReference type="AlphaFoldDB" id="A0A133UZ90"/>
<sequence>MAPVKPDEFSSRIIDLCTQFNIVKDYSLEFHENVVLKSRIYLDKGFVQIYRNFETGKIAFAWLVDGERLYGADNTGEWHIHPYEDPSKHVKSSPLGLEEFLENVKSMISRMKEDKS</sequence>
<comment type="caution">
    <text evidence="1">The sequence shown here is derived from an EMBL/GenBank/DDBJ whole genome shotgun (WGS) entry which is preliminary data.</text>
</comment>
<name>A0A133UZ90_9EURY</name>
<evidence type="ECO:0000313" key="1">
    <source>
        <dbReference type="EMBL" id="KXA99513.1"/>
    </source>
</evidence>
<protein>
    <submittedName>
        <fullName evidence="1">Uncharacterized protein</fullName>
    </submittedName>
</protein>
<keyword evidence="2" id="KW-1185">Reference proteome</keyword>
<dbReference type="EMBL" id="LHXV01000084">
    <property type="protein sequence ID" value="KXA99513.1"/>
    <property type="molecule type" value="Genomic_DNA"/>
</dbReference>
<organism evidence="1 2">
    <name type="scientific">candidate division MSBL1 archaeon SCGC-AAA259O05</name>
    <dbReference type="NCBI Taxonomy" id="1698271"/>
    <lineage>
        <taxon>Archaea</taxon>
        <taxon>Methanobacteriati</taxon>
        <taxon>Methanobacteriota</taxon>
        <taxon>candidate division MSBL1</taxon>
    </lineage>
</organism>
<proteinExistence type="predicted"/>
<dbReference type="Proteomes" id="UP000070344">
    <property type="component" value="Unassembled WGS sequence"/>
</dbReference>